<evidence type="ECO:0000313" key="3">
    <source>
        <dbReference type="Proteomes" id="UP000410492"/>
    </source>
</evidence>
<organism evidence="2 3">
    <name type="scientific">Callosobruchus maculatus</name>
    <name type="common">Southern cowpea weevil</name>
    <name type="synonym">Pulse bruchid</name>
    <dbReference type="NCBI Taxonomy" id="64391"/>
    <lineage>
        <taxon>Eukaryota</taxon>
        <taxon>Metazoa</taxon>
        <taxon>Ecdysozoa</taxon>
        <taxon>Arthropoda</taxon>
        <taxon>Hexapoda</taxon>
        <taxon>Insecta</taxon>
        <taxon>Pterygota</taxon>
        <taxon>Neoptera</taxon>
        <taxon>Endopterygota</taxon>
        <taxon>Coleoptera</taxon>
        <taxon>Polyphaga</taxon>
        <taxon>Cucujiformia</taxon>
        <taxon>Chrysomeloidea</taxon>
        <taxon>Chrysomelidae</taxon>
        <taxon>Bruchinae</taxon>
        <taxon>Bruchini</taxon>
        <taxon>Callosobruchus</taxon>
    </lineage>
</organism>
<dbReference type="AlphaFoldDB" id="A0A653CAM1"/>
<protein>
    <submittedName>
        <fullName evidence="2">Uncharacterized protein</fullName>
    </submittedName>
</protein>
<feature type="region of interest" description="Disordered" evidence="1">
    <location>
        <begin position="96"/>
        <end position="185"/>
    </location>
</feature>
<dbReference type="OrthoDB" id="8061312at2759"/>
<keyword evidence="3" id="KW-1185">Reference proteome</keyword>
<feature type="compositionally biased region" description="Acidic residues" evidence="1">
    <location>
        <begin position="145"/>
        <end position="154"/>
    </location>
</feature>
<proteinExistence type="predicted"/>
<accession>A0A653CAM1</accession>
<dbReference type="PANTHER" id="PTHR10773">
    <property type="entry name" value="DNA-DIRECTED RNA POLYMERASES I, II, AND III SUBUNIT RPABC2"/>
    <property type="match status" value="1"/>
</dbReference>
<dbReference type="Proteomes" id="UP000410492">
    <property type="component" value="Unassembled WGS sequence"/>
</dbReference>
<sequence length="361" mass="41355">MNNRASKILALAREHTIIDEALSKPIIIEHNNSHAEVSETSGLLNSSLISMEAAQCISSELQNLDQDTYEPFADIVIEYLESTSDNNKQPNELMLQDLGASGSNNTIKGSPIGLSNSNSPTKDKNHANCSMPANEEAKENYPTENETDSGNSDEDIPKRKKKPEKASWFREQNKKRRMEGKPYMGFGRDETGKACQQEERGARIMGPKCTSNKCAKYRNRYCALITEEERNKVFKIFWEQLSWDQKKIYISSLVEKVETKRPRVESSRKSNTYKYFLKIENTKKQVCKKMFLGTLGIREWMVHNWCTKGVAGMHASREKQKSNKQLELANKTKENGAMQYLRSFLQELPKMPSHYCRQRSS</sequence>
<dbReference type="PANTHER" id="PTHR10773:SF19">
    <property type="match status" value="1"/>
</dbReference>
<dbReference type="EMBL" id="CAACVG010007346">
    <property type="protein sequence ID" value="VEN44965.1"/>
    <property type="molecule type" value="Genomic_DNA"/>
</dbReference>
<evidence type="ECO:0000313" key="2">
    <source>
        <dbReference type="EMBL" id="VEN44965.1"/>
    </source>
</evidence>
<feature type="non-terminal residue" evidence="2">
    <location>
        <position position="361"/>
    </location>
</feature>
<gene>
    <name evidence="2" type="ORF">CALMAC_LOCUS7576</name>
</gene>
<reference evidence="2 3" key="1">
    <citation type="submission" date="2019-01" db="EMBL/GenBank/DDBJ databases">
        <authorList>
            <person name="Sayadi A."/>
        </authorList>
    </citation>
    <scope>NUCLEOTIDE SEQUENCE [LARGE SCALE GENOMIC DNA]</scope>
</reference>
<name>A0A653CAM1_CALMS</name>
<feature type="compositionally biased region" description="Polar residues" evidence="1">
    <location>
        <begin position="101"/>
        <end position="120"/>
    </location>
</feature>
<evidence type="ECO:0000256" key="1">
    <source>
        <dbReference type="SAM" id="MobiDB-lite"/>
    </source>
</evidence>